<evidence type="ECO:0000313" key="1">
    <source>
        <dbReference type="EMBL" id="MCG2633206.1"/>
    </source>
</evidence>
<protein>
    <submittedName>
        <fullName evidence="1">Pilus assembly protein</fullName>
    </submittedName>
</protein>
<dbReference type="EMBL" id="JAKLUA010000019">
    <property type="protein sequence ID" value="MCG2672303.1"/>
    <property type="molecule type" value="Genomic_DNA"/>
</dbReference>
<proteinExistence type="predicted"/>
<keyword evidence="3" id="KW-1185">Reference proteome</keyword>
<reference evidence="1" key="1">
    <citation type="submission" date="2022-01" db="EMBL/GenBank/DDBJ databases">
        <title>Genome sequnece data of strain Bradyrhizobium sp. nov.</title>
        <authorList>
            <person name="Zhang J."/>
        </authorList>
    </citation>
    <scope>NUCLEOTIDE SEQUENCE</scope>
    <source>
        <strain evidence="2">WYCCWR 12774</strain>
        <strain evidence="1">WYCCWR 13023</strain>
    </source>
</reference>
<accession>A0A9X1RJL4</accession>
<evidence type="ECO:0000313" key="3">
    <source>
        <dbReference type="Proteomes" id="UP001139012"/>
    </source>
</evidence>
<dbReference type="Proteomes" id="UP001139054">
    <property type="component" value="Unassembled WGS sequence"/>
</dbReference>
<gene>
    <name evidence="2" type="ORF">L6637_35700</name>
    <name evidence="1" type="ORF">L6654_42595</name>
</gene>
<evidence type="ECO:0000313" key="2">
    <source>
        <dbReference type="EMBL" id="MCG2672303.1"/>
    </source>
</evidence>
<comment type="caution">
    <text evidence="1">The sequence shown here is derived from an EMBL/GenBank/DDBJ whole genome shotgun (WGS) entry which is preliminary data.</text>
</comment>
<name>A0A9X1RJL4_9BRAD</name>
<dbReference type="Proteomes" id="UP001139012">
    <property type="component" value="Unassembled WGS sequence"/>
</dbReference>
<evidence type="ECO:0000313" key="4">
    <source>
        <dbReference type="Proteomes" id="UP001139054"/>
    </source>
</evidence>
<organism evidence="1 4">
    <name type="scientific">Bradyrhizobium zhengyangense</name>
    <dbReference type="NCBI Taxonomy" id="2911009"/>
    <lineage>
        <taxon>Bacteria</taxon>
        <taxon>Pseudomonadati</taxon>
        <taxon>Pseudomonadota</taxon>
        <taxon>Alphaproteobacteria</taxon>
        <taxon>Hyphomicrobiales</taxon>
        <taxon>Nitrobacteraceae</taxon>
        <taxon>Bradyrhizobium</taxon>
    </lineage>
</organism>
<dbReference type="AlphaFoldDB" id="A0A9X1RJL4"/>
<sequence>MIVPIMLVLFFGVVEFTNGLAAYRAVSLMAHTTSDLTSQSKSVKDSDLTNFFSASTGILYPYATSATDPNLKMSIVQLWVNSSLQARVQWAVNSDGSLAASPGTVVNIPTSLQVANTYVIYSSVVYTYVPTIGYVMNKEGVALSDFAYTRPRLSQCVFYNPPNPLPTTCPQT</sequence>
<dbReference type="EMBL" id="JAKLTY010000077">
    <property type="protein sequence ID" value="MCG2633206.1"/>
    <property type="molecule type" value="Genomic_DNA"/>
</dbReference>